<dbReference type="EMBL" id="CP050951">
    <property type="protein sequence ID" value="QJQ08592.1"/>
    <property type="molecule type" value="Genomic_DNA"/>
</dbReference>
<dbReference type="Proteomes" id="UP000076857">
    <property type="component" value="Chromosome"/>
</dbReference>
<dbReference type="RefSeq" id="WP_063423687.1">
    <property type="nucleotide sequence ID" value="NZ_CP050951.1"/>
</dbReference>
<name>A0AAP9SME1_PSEPU</name>
<accession>A0AAP9SME1</accession>
<protein>
    <submittedName>
        <fullName evidence="1">Uncharacterized protein</fullName>
    </submittedName>
</protein>
<dbReference type="AlphaFoldDB" id="A0AAP9SME1"/>
<reference evidence="1 2" key="1">
    <citation type="submission" date="2016-04" db="EMBL/GenBank/DDBJ databases">
        <authorList>
            <person name="Qiu J."/>
        </authorList>
    </citation>
    <scope>NUCLEOTIDE SEQUENCE [LARGE SCALE GENOMIC DNA]</scope>
    <source>
        <strain evidence="1 2">JQ581</strain>
    </source>
</reference>
<evidence type="ECO:0000313" key="2">
    <source>
        <dbReference type="Proteomes" id="UP000076857"/>
    </source>
</evidence>
<sequence length="197" mass="21294">MADHKNLSFTAILQIAGSPLNTLDSRCTGPIILSSPIHGLGPVMDGGRAIGMLNCSDEDWHLGRDSGLITFDRGASAQSLLLYFRHFDGGYRLYLRSGEHLGEGVFTNANGLITVQPITASDPSLWSIIDAQTGQPFDLTQCEGTDCDIKLTSADGHPVEGHYLYPVGAFLACYASAHQSDLSLIIQEREVDWLNAD</sequence>
<gene>
    <name evidence="1" type="ORF">A3L25_003915</name>
</gene>
<organism evidence="1 2">
    <name type="scientific">Pseudomonas putida</name>
    <name type="common">Arthrobacter siderocapsulatus</name>
    <dbReference type="NCBI Taxonomy" id="303"/>
    <lineage>
        <taxon>Bacteria</taxon>
        <taxon>Pseudomonadati</taxon>
        <taxon>Pseudomonadota</taxon>
        <taxon>Gammaproteobacteria</taxon>
        <taxon>Pseudomonadales</taxon>
        <taxon>Pseudomonadaceae</taxon>
        <taxon>Pseudomonas</taxon>
    </lineage>
</organism>
<evidence type="ECO:0000313" key="1">
    <source>
        <dbReference type="EMBL" id="QJQ08592.1"/>
    </source>
</evidence>
<reference evidence="1 2" key="2">
    <citation type="submission" date="2020-04" db="EMBL/GenBank/DDBJ databases">
        <title>Complete genome sequence of Pseudomonas putida strain JQ581.</title>
        <authorList>
            <person name="Mu Y."/>
        </authorList>
    </citation>
    <scope>NUCLEOTIDE SEQUENCE [LARGE SCALE GENOMIC DNA]</scope>
    <source>
        <strain evidence="1 2">JQ581</strain>
    </source>
</reference>
<proteinExistence type="predicted"/>